<reference evidence="13 15" key="1">
    <citation type="journal article" date="2011" name="Science">
        <title>Comparative functional genomics of the fission yeasts.</title>
        <authorList>
            <person name="Rhind N."/>
            <person name="Chen Z."/>
            <person name="Yassour M."/>
            <person name="Thompson D.A."/>
            <person name="Haas B.J."/>
            <person name="Habib N."/>
            <person name="Wapinski I."/>
            <person name="Roy S."/>
            <person name="Lin M.F."/>
            <person name="Heiman D.I."/>
            <person name="Young S.K."/>
            <person name="Furuya K."/>
            <person name="Guo Y."/>
            <person name="Pidoux A."/>
            <person name="Chen H.M."/>
            <person name="Robbertse B."/>
            <person name="Goldberg J.M."/>
            <person name="Aoki K."/>
            <person name="Bayne E.H."/>
            <person name="Berlin A.M."/>
            <person name="Desjardins C.A."/>
            <person name="Dobbs E."/>
            <person name="Dukaj L."/>
            <person name="Fan L."/>
            <person name="FitzGerald M.G."/>
            <person name="French C."/>
            <person name="Gujja S."/>
            <person name="Hansen K."/>
            <person name="Keifenheim D."/>
            <person name="Levin J.Z."/>
            <person name="Mosher R.A."/>
            <person name="Mueller C.A."/>
            <person name="Pfiffner J."/>
            <person name="Priest M."/>
            <person name="Russ C."/>
            <person name="Smialowska A."/>
            <person name="Swoboda P."/>
            <person name="Sykes S.M."/>
            <person name="Vaughn M."/>
            <person name="Vengrova S."/>
            <person name="Yoder R."/>
            <person name="Zeng Q."/>
            <person name="Allshire R."/>
            <person name="Baulcombe D."/>
            <person name="Birren B.W."/>
            <person name="Brown W."/>
            <person name="Ekwall K."/>
            <person name="Kellis M."/>
            <person name="Leatherwood J."/>
            <person name="Levin H."/>
            <person name="Margalit H."/>
            <person name="Martienssen R."/>
            <person name="Nieduszynski C.A."/>
            <person name="Spatafora J.W."/>
            <person name="Friedman N."/>
            <person name="Dalgaard J.Z."/>
            <person name="Baumann P."/>
            <person name="Niki H."/>
            <person name="Regev A."/>
            <person name="Nusbaum C."/>
        </authorList>
    </citation>
    <scope>NUCLEOTIDE SEQUENCE [LARGE SCALE GENOMIC DNA]</scope>
    <source>
        <strain evidence="15">yFS275 / FY16936</strain>
    </source>
</reference>
<dbReference type="OMA" id="TRNNCII"/>
<keyword evidence="10" id="KW-0496">Mitochondrion</keyword>
<evidence type="ECO:0000256" key="8">
    <source>
        <dbReference type="ARBA" id="ARBA00022989"/>
    </source>
</evidence>
<evidence type="ECO:0000256" key="5">
    <source>
        <dbReference type="ARBA" id="ARBA00022792"/>
    </source>
</evidence>
<dbReference type="STRING" id="402676.B6JYH8"/>
<evidence type="ECO:0000313" key="14">
    <source>
        <dbReference type="JaponicusDB" id="SJAG_01639"/>
    </source>
</evidence>
<dbReference type="PANTHER" id="PTHR13890:SF0">
    <property type="entry name" value="MAGNESIUM TRANSPORTER MRS2 HOMOLOG, MITOCHONDRIAL"/>
    <property type="match status" value="1"/>
</dbReference>
<dbReference type="GO" id="GO:0045016">
    <property type="term" value="P:mitochondrial magnesium ion transmembrane transport"/>
    <property type="evidence" value="ECO:0000318"/>
    <property type="project" value="GO_Central"/>
</dbReference>
<dbReference type="JaponicusDB" id="SJAG_01639">
    <property type="gene designation" value="mrs2"/>
</dbReference>
<keyword evidence="15" id="KW-1185">Reference proteome</keyword>
<evidence type="ECO:0000256" key="11">
    <source>
        <dbReference type="ARBA" id="ARBA00023136"/>
    </source>
</evidence>
<keyword evidence="8 12" id="KW-1133">Transmembrane helix</keyword>
<proteinExistence type="inferred from homology"/>
<keyword evidence="11 12" id="KW-0472">Membrane</keyword>
<comment type="subcellular location">
    <subcellularLocation>
        <location evidence="1 12">Mitochondrion inner membrane</location>
        <topology evidence="1 12">Multi-pass membrane protein</topology>
    </subcellularLocation>
</comment>
<dbReference type="eggNOG" id="KOG2662">
    <property type="taxonomic scope" value="Eukaryota"/>
</dbReference>
<evidence type="ECO:0000256" key="7">
    <source>
        <dbReference type="ARBA" id="ARBA00022946"/>
    </source>
</evidence>
<evidence type="ECO:0000313" key="15">
    <source>
        <dbReference type="Proteomes" id="UP000001744"/>
    </source>
</evidence>
<keyword evidence="6 12" id="KW-0460">Magnesium</keyword>
<dbReference type="GO" id="GO:0015095">
    <property type="term" value="F:magnesium ion transmembrane transporter activity"/>
    <property type="evidence" value="ECO:0000318"/>
    <property type="project" value="GO_Central"/>
</dbReference>
<dbReference type="VEuPathDB" id="FungiDB:SJAG_01639"/>
<evidence type="ECO:0000256" key="9">
    <source>
        <dbReference type="ARBA" id="ARBA00023065"/>
    </source>
</evidence>
<dbReference type="OrthoDB" id="10251508at2759"/>
<evidence type="ECO:0000313" key="13">
    <source>
        <dbReference type="EMBL" id="EEB06596.1"/>
    </source>
</evidence>
<dbReference type="Gene3D" id="1.20.58.340">
    <property type="entry name" value="Magnesium transport protein CorA, transmembrane region"/>
    <property type="match status" value="1"/>
</dbReference>
<feature type="transmembrane region" description="Helical" evidence="12">
    <location>
        <begin position="373"/>
        <end position="394"/>
    </location>
</feature>
<evidence type="ECO:0000256" key="4">
    <source>
        <dbReference type="ARBA" id="ARBA00022692"/>
    </source>
</evidence>
<gene>
    <name evidence="14" type="primary">mrs2</name>
    <name evidence="13" type="ORF">SJAG_01639</name>
</gene>
<dbReference type="GeneID" id="7052329"/>
<keyword evidence="5 12" id="KW-0999">Mitochondrion inner membrane</keyword>
<dbReference type="GO" id="GO:0005743">
    <property type="term" value="C:mitochondrial inner membrane"/>
    <property type="evidence" value="ECO:0000318"/>
    <property type="project" value="GO_Central"/>
</dbReference>
<evidence type="ECO:0000256" key="10">
    <source>
        <dbReference type="ARBA" id="ARBA00023128"/>
    </source>
</evidence>
<feature type="transmembrane region" description="Helical" evidence="12">
    <location>
        <begin position="342"/>
        <end position="361"/>
    </location>
</feature>
<keyword evidence="3 12" id="KW-0813">Transport</keyword>
<dbReference type="EMBL" id="KE651168">
    <property type="protein sequence ID" value="EEB06596.1"/>
    <property type="molecule type" value="Genomic_DNA"/>
</dbReference>
<dbReference type="FunFam" id="2.40.128.330:FF:000002">
    <property type="entry name" value="Inner membrane magnesium transporter mrs2"/>
    <property type="match status" value="1"/>
</dbReference>
<protein>
    <recommendedName>
        <fullName evidence="12">Magnesium transporter</fullName>
    </recommendedName>
</protein>
<dbReference type="Proteomes" id="UP000001744">
    <property type="component" value="Unassembled WGS sequence"/>
</dbReference>
<keyword evidence="7" id="KW-0809">Transit peptide</keyword>
<dbReference type="Gene3D" id="2.40.128.330">
    <property type="match status" value="1"/>
</dbReference>
<evidence type="ECO:0000256" key="6">
    <source>
        <dbReference type="ARBA" id="ARBA00022842"/>
    </source>
</evidence>
<organism evidence="13 15">
    <name type="scientific">Schizosaccharomyces japonicus (strain yFS275 / FY16936)</name>
    <name type="common">Fission yeast</name>
    <dbReference type="NCBI Taxonomy" id="402676"/>
    <lineage>
        <taxon>Eukaryota</taxon>
        <taxon>Fungi</taxon>
        <taxon>Dikarya</taxon>
        <taxon>Ascomycota</taxon>
        <taxon>Taphrinomycotina</taxon>
        <taxon>Schizosaccharomycetes</taxon>
        <taxon>Schizosaccharomycetales</taxon>
        <taxon>Schizosaccharomycetaceae</taxon>
        <taxon>Schizosaccharomyces</taxon>
    </lineage>
</organism>
<dbReference type="PANTHER" id="PTHR13890">
    <property type="entry name" value="RNA SPLICING PROTEIN MRS2, MITOCHONDRIAL"/>
    <property type="match status" value="1"/>
</dbReference>
<accession>B6JYH8</accession>
<dbReference type="InterPro" id="IPR039204">
    <property type="entry name" value="MRS2-like"/>
</dbReference>
<evidence type="ECO:0000256" key="2">
    <source>
        <dbReference type="ARBA" id="ARBA00009765"/>
    </source>
</evidence>
<dbReference type="AlphaFoldDB" id="B6JYH8"/>
<evidence type="ECO:0000256" key="3">
    <source>
        <dbReference type="ARBA" id="ARBA00022448"/>
    </source>
</evidence>
<dbReference type="Pfam" id="PF22099">
    <property type="entry name" value="MRS2-like"/>
    <property type="match status" value="1"/>
</dbReference>
<dbReference type="RefSeq" id="XP_002172889.1">
    <property type="nucleotide sequence ID" value="XM_002172853.2"/>
</dbReference>
<keyword evidence="4 12" id="KW-0812">Transmembrane</keyword>
<dbReference type="HOGENOM" id="CLU_025144_1_2_1"/>
<name>B6JYH8_SCHJY</name>
<dbReference type="CDD" id="cd12823">
    <property type="entry name" value="Mrs2_Mfm1p-like"/>
    <property type="match status" value="1"/>
</dbReference>
<evidence type="ECO:0000256" key="1">
    <source>
        <dbReference type="ARBA" id="ARBA00004448"/>
    </source>
</evidence>
<sequence>MFRCLGVSAFSKLAKRSFFSLRALQPLKSSTRTRIKQIRSLLNHAPPQRVFQPNEPRRDSTEVSLNAPINQPLHSSHKKNRLLVNCTQFDSKGNVSVVSADFKKMDLCRQHSLLPRDLRKLDTGVSSIVPVILVRSSCILINLLHVRAIIKADTVLLFDVYGSTSTQMHSRFIYELEGRLRKSSSDFGSLPYEMRALEAILVSVVATLDTEMMTLQTLVSNLLSDFELDIRHDRLRALLRYSKRLSEFKKRATMIRNTLDETLEQDEDLAGMYLTEKLKNGKSRPMHKHEEVELLLETYYKQVEEIVQRADSLSSSIKHTEEVCNIVLDANRNALMIYDLKLSVLTMSTGLAAVFAGLFGMNLVNGYEESPCAFVISSVAICSMAIFTGIFGVHRIRKLNKVQMQFYRKPLSREECNFPYNNDSLR</sequence>
<keyword evidence="9 12" id="KW-0406">Ion transport</keyword>
<evidence type="ECO:0000256" key="12">
    <source>
        <dbReference type="RuleBase" id="RU366042"/>
    </source>
</evidence>
<comment type="similarity">
    <text evidence="2 12">Belongs to the CorA metal ion transporter (MIT) (TC 1.A.35) family.</text>
</comment>